<organism evidence="2 3">
    <name type="scientific">Arthrobacter woluwensis</name>
    <dbReference type="NCBI Taxonomy" id="156980"/>
    <lineage>
        <taxon>Bacteria</taxon>
        <taxon>Bacillati</taxon>
        <taxon>Actinomycetota</taxon>
        <taxon>Actinomycetes</taxon>
        <taxon>Micrococcales</taxon>
        <taxon>Micrococcaceae</taxon>
        <taxon>Arthrobacter</taxon>
    </lineage>
</organism>
<dbReference type="SMART" id="SM00858">
    <property type="entry name" value="SAF"/>
    <property type="match status" value="1"/>
</dbReference>
<keyword evidence="2" id="KW-0282">Flagellum</keyword>
<keyword evidence="2" id="KW-0969">Cilium</keyword>
<dbReference type="STRING" id="156980.SAMN04489745_1466"/>
<accession>A0A1H4MUX3</accession>
<protein>
    <submittedName>
        <fullName evidence="2">Chaperone for flagella basal body P-ring formation</fullName>
    </submittedName>
</protein>
<keyword evidence="3" id="KW-1185">Reference proteome</keyword>
<dbReference type="InterPro" id="IPR013974">
    <property type="entry name" value="SAF"/>
</dbReference>
<dbReference type="RefSeq" id="WP_066211090.1">
    <property type="nucleotide sequence ID" value="NZ_FNSN01000003.1"/>
</dbReference>
<dbReference type="AlphaFoldDB" id="A0A1H4MUX3"/>
<reference evidence="2 3" key="1">
    <citation type="submission" date="2016-10" db="EMBL/GenBank/DDBJ databases">
        <authorList>
            <person name="de Groot N.N."/>
        </authorList>
    </citation>
    <scope>NUCLEOTIDE SEQUENCE [LARGE SCALE GENOMIC DNA]</scope>
    <source>
        <strain evidence="2 3">DSM 10495</strain>
    </source>
</reference>
<dbReference type="EMBL" id="FNSN01000003">
    <property type="protein sequence ID" value="SEB86960.1"/>
    <property type="molecule type" value="Genomic_DNA"/>
</dbReference>
<dbReference type="CDD" id="cd11614">
    <property type="entry name" value="SAF_CpaB_FlgA_like"/>
    <property type="match status" value="1"/>
</dbReference>
<keyword evidence="2" id="KW-0966">Cell projection</keyword>
<proteinExistence type="predicted"/>
<feature type="domain" description="SAF" evidence="1">
    <location>
        <begin position="44"/>
        <end position="107"/>
    </location>
</feature>
<name>A0A1H4MUX3_9MICC</name>
<evidence type="ECO:0000259" key="1">
    <source>
        <dbReference type="SMART" id="SM00858"/>
    </source>
</evidence>
<evidence type="ECO:0000313" key="2">
    <source>
        <dbReference type="EMBL" id="SEB86960.1"/>
    </source>
</evidence>
<sequence>MSETPSTRLRKPSWKDPRLLLGLLLVLLSTVGTISLVAGLDRGVEVYVARKGIPVGERLTADDFDRVTVRLGNAEGQYVRADEAIPDGMIATAFVGKGQLVPRSSIGAVRALTSKPVAVSVDGVLPEQLQEGATADLWVAAPDERNGFREPRLVVRAGEVVKVVQSQQTFGSTASQVVIVLIPDAQLPQVLAAQANKSRISLVWNPAGRAS</sequence>
<evidence type="ECO:0000313" key="3">
    <source>
        <dbReference type="Proteomes" id="UP000182652"/>
    </source>
</evidence>
<dbReference type="Proteomes" id="UP000182652">
    <property type="component" value="Unassembled WGS sequence"/>
</dbReference>
<gene>
    <name evidence="2" type="ORF">SAMN04489745_1466</name>
</gene>